<proteinExistence type="predicted"/>
<dbReference type="InterPro" id="IPR052036">
    <property type="entry name" value="Hydrolase/PRTase-associated"/>
</dbReference>
<evidence type="ECO:0000313" key="2">
    <source>
        <dbReference type="Proteomes" id="UP001208017"/>
    </source>
</evidence>
<dbReference type="Pfam" id="PF05139">
    <property type="entry name" value="Erythro_esteras"/>
    <property type="match status" value="1"/>
</dbReference>
<dbReference type="Proteomes" id="UP001208017">
    <property type="component" value="Unassembled WGS sequence"/>
</dbReference>
<reference evidence="1 2" key="1">
    <citation type="submission" date="2022-11" db="EMBL/GenBank/DDBJ databases">
        <title>Study of microbial diversity in lake waters.</title>
        <authorList>
            <person name="Zhang J."/>
        </authorList>
    </citation>
    <scope>NUCLEOTIDE SEQUENCE [LARGE SCALE GENOMIC DNA]</scope>
    <source>
        <strain evidence="1 2">DT12</strain>
    </source>
</reference>
<sequence>MNQNEIIEAIQNQSIRLDPEEGLDALIDAIGEARYVLLGEASHGTSEFYTLRTEISKRLIERKGFHFLAVEGDWPSCYRLNRYVKRYEGADDNAAAAMGDFTRWPTWMWANREVIALADWMREHNAGRAAAERVGFYGIDVYSLWESMEAIIEYLEQTGAPELEQAKAAFSCFEPFARSEQTYGISAAFLSESCENEVVKLLRDLQQKRGERRHADYQDGEESLSAELNALAAVNAERYYRSMVRGGPDSWNVRDRHMVEALNRLMKFHGSRAKTIIWEHNTHIGDARATDMAGEGMVNVGQLLREAYGDEVYAVGFGTHRGTVIAGREWGAPLQVMNVPRAEPGSWEDLLHRAGGYDKLLLLGSGHPLFQATLGHRAIGVVYHPEYERRGNYVPTRVAERYDAFLYVEESKALDPIKVGRVLV</sequence>
<organism evidence="1 2">
    <name type="scientific">Tumebacillus lacus</name>
    <dbReference type="NCBI Taxonomy" id="2995335"/>
    <lineage>
        <taxon>Bacteria</taxon>
        <taxon>Bacillati</taxon>
        <taxon>Bacillota</taxon>
        <taxon>Bacilli</taxon>
        <taxon>Bacillales</taxon>
        <taxon>Alicyclobacillaceae</taxon>
        <taxon>Tumebacillus</taxon>
    </lineage>
</organism>
<dbReference type="PANTHER" id="PTHR31299:SF0">
    <property type="entry name" value="ESTERASE, PUTATIVE (AFU_ORTHOLOGUE AFUA_1G05850)-RELATED"/>
    <property type="match status" value="1"/>
</dbReference>
<dbReference type="EMBL" id="JAPMLT010000002">
    <property type="protein sequence ID" value="MCX7569235.1"/>
    <property type="molecule type" value="Genomic_DNA"/>
</dbReference>
<dbReference type="PIRSF" id="PIRSF036794">
    <property type="entry name" value="UCP_erythr_ester"/>
    <property type="match status" value="1"/>
</dbReference>
<dbReference type="PANTHER" id="PTHR31299">
    <property type="entry name" value="ESTERASE, PUTATIVE (AFU_ORTHOLOGUE AFUA_1G05850)-RELATED"/>
    <property type="match status" value="1"/>
</dbReference>
<evidence type="ECO:0000313" key="1">
    <source>
        <dbReference type="EMBL" id="MCX7569235.1"/>
    </source>
</evidence>
<dbReference type="InterPro" id="IPR014622">
    <property type="entry name" value="UCP036794_erythomycin"/>
</dbReference>
<dbReference type="Gene3D" id="1.20.1440.30">
    <property type="entry name" value="Biosynthetic Protein domain"/>
    <property type="match status" value="1"/>
</dbReference>
<accession>A0ABT3WX42</accession>
<dbReference type="CDD" id="cd14728">
    <property type="entry name" value="Ere-like"/>
    <property type="match status" value="1"/>
</dbReference>
<name>A0ABT3WX42_9BACL</name>
<dbReference type="InterPro" id="IPR007815">
    <property type="entry name" value="Emycin_Estase"/>
</dbReference>
<keyword evidence="2" id="KW-1185">Reference proteome</keyword>
<dbReference type="SUPFAM" id="SSF159501">
    <property type="entry name" value="EreA/ChaN-like"/>
    <property type="match status" value="1"/>
</dbReference>
<comment type="caution">
    <text evidence="1">The sequence shown here is derived from an EMBL/GenBank/DDBJ whole genome shotgun (WGS) entry which is preliminary data.</text>
</comment>
<dbReference type="RefSeq" id="WP_267150485.1">
    <property type="nucleotide sequence ID" value="NZ_JAPMLT010000002.1"/>
</dbReference>
<dbReference type="Gene3D" id="3.30.1870.10">
    <property type="entry name" value="EreA-like, domain 2"/>
    <property type="match status" value="1"/>
</dbReference>
<protein>
    <submittedName>
        <fullName evidence="1">Erythromycin esterase family protein</fullName>
    </submittedName>
</protein>
<gene>
    <name evidence="1" type="ORF">OS242_04620</name>
</gene>
<dbReference type="Gene3D" id="3.40.1660.10">
    <property type="entry name" value="EreA-like (biosynthetic domain)"/>
    <property type="match status" value="1"/>
</dbReference>